<proteinExistence type="predicted"/>
<feature type="transmembrane region" description="Helical" evidence="1">
    <location>
        <begin position="248"/>
        <end position="276"/>
    </location>
</feature>
<keyword evidence="1" id="KW-0812">Transmembrane</keyword>
<dbReference type="RefSeq" id="WP_006443962.1">
    <property type="nucleotide sequence ID" value="NZ_CP036524.1"/>
</dbReference>
<feature type="transmembrane region" description="Helical" evidence="1">
    <location>
        <begin position="110"/>
        <end position="130"/>
    </location>
</feature>
<evidence type="ECO:0000313" key="2">
    <source>
        <dbReference type="EMBL" id="EEG73317.1"/>
    </source>
</evidence>
<comment type="caution">
    <text evidence="2">The sequence shown here is derived from an EMBL/GenBank/DDBJ whole genome shotgun (WGS) entry which is preliminary data.</text>
</comment>
<dbReference type="eggNOG" id="COG0659">
    <property type="taxonomic scope" value="Bacteria"/>
</dbReference>
<evidence type="ECO:0000313" key="3">
    <source>
        <dbReference type="Proteomes" id="UP000004893"/>
    </source>
</evidence>
<gene>
    <name evidence="2" type="ORF">CLOHYLEM_06602</name>
</gene>
<feature type="transmembrane region" description="Helical" evidence="1">
    <location>
        <begin position="352"/>
        <end position="373"/>
    </location>
</feature>
<feature type="transmembrane region" description="Helical" evidence="1">
    <location>
        <begin position="168"/>
        <end position="190"/>
    </location>
</feature>
<dbReference type="STRING" id="553973.CLOHYLEM_06602"/>
<keyword evidence="1" id="KW-1133">Transmembrane helix</keyword>
<feature type="transmembrane region" description="Helical" evidence="1">
    <location>
        <begin position="379"/>
        <end position="399"/>
    </location>
</feature>
<dbReference type="HOGENOM" id="CLU_045810_0_0_9"/>
<name>C0C3E1_9FIRM</name>
<reference evidence="2" key="1">
    <citation type="submission" date="2009-02" db="EMBL/GenBank/DDBJ databases">
        <authorList>
            <person name="Fulton L."/>
            <person name="Clifton S."/>
            <person name="Fulton B."/>
            <person name="Xu J."/>
            <person name="Minx P."/>
            <person name="Pepin K.H."/>
            <person name="Johnson M."/>
            <person name="Bhonagiri V."/>
            <person name="Nash W.E."/>
            <person name="Mardis E.R."/>
            <person name="Wilson R.K."/>
        </authorList>
    </citation>
    <scope>NUCLEOTIDE SEQUENCE [LARGE SCALE GENOMIC DNA]</scope>
    <source>
        <strain evidence="2">DSM 15053</strain>
    </source>
</reference>
<evidence type="ECO:0008006" key="4">
    <source>
        <dbReference type="Google" id="ProtNLM"/>
    </source>
</evidence>
<evidence type="ECO:0000256" key="1">
    <source>
        <dbReference type="SAM" id="Phobius"/>
    </source>
</evidence>
<organism evidence="2 3">
    <name type="scientific">[Clostridium] hylemonae DSM 15053</name>
    <dbReference type="NCBI Taxonomy" id="553973"/>
    <lineage>
        <taxon>Bacteria</taxon>
        <taxon>Bacillati</taxon>
        <taxon>Bacillota</taxon>
        <taxon>Clostridia</taxon>
        <taxon>Lachnospirales</taxon>
        <taxon>Lachnospiraceae</taxon>
    </lineage>
</organism>
<keyword evidence="1" id="KW-0472">Membrane</keyword>
<feature type="transmembrane region" description="Helical" evidence="1">
    <location>
        <begin position="84"/>
        <end position="104"/>
    </location>
</feature>
<sequence length="478" mass="52415">MSARRVKNPKELPYIPLGPFQWRIPGLHYRIEQVEFFQGLVLGATALSSIPYLTDYLGIPYELAWSCVIIEVFMYMLHGWLGDPVVPGWITPTLPFTLAFITGFEKGPERIQAMIAVQLLVAFVFIFMGVTKLADRFVRSVPTSIKGGILLAAPITVIQGQLEKGSQLLTAPVATLAGTLLLAFLSFSPFCEKKRGKIKLLDIMAKYGNLFPYLVAMLLGVLLGELAKPTLELGSIIRIPDFGNIFRTVSVFSVGFPPLSMFIQAMPLALICYVLAFGDFVTSETLVKEAQESRDDEYIDFNSSRSNLISGLRNLILALFAPFPPLAGPLWVGVTVSVAVRYKEGKKAMKSLIGGMSSFRMATFLSVILVPVVSFMKPIMGVGSAITLLFQAYVCARIGMEYCKSNTDRSIAGIMAAVLAFKGSGWALLAGFALNFLLSNMEFQKKKLGVPTTAELEVIEKSKEEEIKALAAKKCIEN</sequence>
<dbReference type="Proteomes" id="UP000004893">
    <property type="component" value="Unassembled WGS sequence"/>
</dbReference>
<feature type="transmembrane region" description="Helical" evidence="1">
    <location>
        <begin position="210"/>
        <end position="227"/>
    </location>
</feature>
<dbReference type="EMBL" id="ABYI02000028">
    <property type="protein sequence ID" value="EEG73317.1"/>
    <property type="molecule type" value="Genomic_DNA"/>
</dbReference>
<dbReference type="AlphaFoldDB" id="C0C3E1"/>
<feature type="transmembrane region" description="Helical" evidence="1">
    <location>
        <begin position="411"/>
        <end position="438"/>
    </location>
</feature>
<reference evidence="2" key="2">
    <citation type="submission" date="2013-06" db="EMBL/GenBank/DDBJ databases">
        <title>Draft genome sequence of Clostridium hylemonae (DSM 15053).</title>
        <authorList>
            <person name="Sudarsanam P."/>
            <person name="Ley R."/>
            <person name="Guruge J."/>
            <person name="Turnbaugh P.J."/>
            <person name="Mahowald M."/>
            <person name="Liep D."/>
            <person name="Gordon J."/>
        </authorList>
    </citation>
    <scope>NUCLEOTIDE SEQUENCE</scope>
    <source>
        <strain evidence="2">DSM 15053</strain>
    </source>
</reference>
<keyword evidence="3" id="KW-1185">Reference proteome</keyword>
<feature type="transmembrane region" description="Helical" evidence="1">
    <location>
        <begin position="315"/>
        <end position="340"/>
    </location>
</feature>
<dbReference type="OrthoDB" id="354989at2"/>
<accession>C0C3E1</accession>
<protein>
    <recommendedName>
        <fullName evidence="4">Permease</fullName>
    </recommendedName>
</protein>